<sequence length="74" mass="8343">MNLNEARAGLSALIHIRDNGNQSQWVQTLIQQYEEEITRLMLLDGQPDPSVLDADGLLTYSEVLKRTESEDEGI</sequence>
<reference evidence="1 2" key="1">
    <citation type="submission" date="2015-11" db="EMBL/GenBank/DDBJ databases">
        <title>Draft Genome Sequence of the Strain BR 10423 (Rhizobium sp.) isolated from nodules of Mimosa pudica.</title>
        <authorList>
            <person name="Barauna A.C."/>
            <person name="Zilli J.E."/>
            <person name="Simoes-Araujo J.L."/>
            <person name="Reis V.M."/>
            <person name="James E.K."/>
            <person name="Reis F.B.Jr."/>
            <person name="Rouws L.F."/>
            <person name="Passos S.R."/>
            <person name="Gois S.R."/>
        </authorList>
    </citation>
    <scope>NUCLEOTIDE SEQUENCE [LARGE SCALE GENOMIC DNA]</scope>
    <source>
        <strain evidence="1 2">BR10423</strain>
    </source>
</reference>
<accession>A0A120FG54</accession>
<gene>
    <name evidence="1" type="ORF">AS026_19465</name>
</gene>
<organism evidence="1 2">
    <name type="scientific">Rhizobium altiplani</name>
    <dbReference type="NCBI Taxonomy" id="1864509"/>
    <lineage>
        <taxon>Bacteria</taxon>
        <taxon>Pseudomonadati</taxon>
        <taxon>Pseudomonadota</taxon>
        <taxon>Alphaproteobacteria</taxon>
        <taxon>Hyphomicrobiales</taxon>
        <taxon>Rhizobiaceae</taxon>
        <taxon>Rhizobium/Agrobacterium group</taxon>
        <taxon>Rhizobium</taxon>
    </lineage>
</organism>
<comment type="caution">
    <text evidence="1">The sequence shown here is derived from an EMBL/GenBank/DDBJ whole genome shotgun (WGS) entry which is preliminary data.</text>
</comment>
<protein>
    <submittedName>
        <fullName evidence="1">Uncharacterized protein</fullName>
    </submittedName>
</protein>
<dbReference type="AlphaFoldDB" id="A0A120FG54"/>
<keyword evidence="2" id="KW-1185">Reference proteome</keyword>
<proteinExistence type="predicted"/>
<name>A0A120FG54_9HYPH</name>
<dbReference type="Proteomes" id="UP000068164">
    <property type="component" value="Unassembled WGS sequence"/>
</dbReference>
<dbReference type="RefSeq" id="WP_062374455.1">
    <property type="nucleotide sequence ID" value="NZ_LNCD01000124.1"/>
</dbReference>
<evidence type="ECO:0000313" key="1">
    <source>
        <dbReference type="EMBL" id="KWV43851.1"/>
    </source>
</evidence>
<dbReference type="EMBL" id="LNCD01000124">
    <property type="protein sequence ID" value="KWV43851.1"/>
    <property type="molecule type" value="Genomic_DNA"/>
</dbReference>
<evidence type="ECO:0000313" key="2">
    <source>
        <dbReference type="Proteomes" id="UP000068164"/>
    </source>
</evidence>